<sequence length="171" mass="19751">MRGLLDRLAADKERVDITVELLWDVKDSLFATIRFTLWEVRQVFFTRERSGADSVVVPLSAQQAEAMLSEHHFEPGWWLSYSFRGEELNMRRPEHRVIEPGKAKWWQSHVRGYSTETDGGEAIELTWHVEPEPKEHPTEHLIGPADYEEGAALLKSLLDDHGIEYELAVVE</sequence>
<dbReference type="Proteomes" id="UP000766904">
    <property type="component" value="Unassembled WGS sequence"/>
</dbReference>
<name>A0A8J8PYH9_9EURY</name>
<proteinExistence type="predicted"/>
<organism evidence="1 2">
    <name type="scientific">Natronococcus pandeyae</name>
    <dbReference type="NCBI Taxonomy" id="2055836"/>
    <lineage>
        <taxon>Archaea</taxon>
        <taxon>Methanobacteriati</taxon>
        <taxon>Methanobacteriota</taxon>
        <taxon>Stenosarchaea group</taxon>
        <taxon>Halobacteria</taxon>
        <taxon>Halobacteriales</taxon>
        <taxon>Natrialbaceae</taxon>
        <taxon>Natronococcus</taxon>
    </lineage>
</organism>
<gene>
    <name evidence="1" type="ORF">CV102_17910</name>
</gene>
<evidence type="ECO:0000313" key="1">
    <source>
        <dbReference type="EMBL" id="TYL37196.1"/>
    </source>
</evidence>
<evidence type="ECO:0000313" key="2">
    <source>
        <dbReference type="Proteomes" id="UP000766904"/>
    </source>
</evidence>
<dbReference type="EMBL" id="PHNJ01000011">
    <property type="protein sequence ID" value="TYL37196.1"/>
    <property type="molecule type" value="Genomic_DNA"/>
</dbReference>
<protein>
    <submittedName>
        <fullName evidence="1">Uncharacterized protein</fullName>
    </submittedName>
</protein>
<keyword evidence="2" id="KW-1185">Reference proteome</keyword>
<accession>A0A8J8PYH9</accession>
<dbReference type="AlphaFoldDB" id="A0A8J8PYH9"/>
<reference evidence="1" key="1">
    <citation type="submission" date="2017-11" db="EMBL/GenBank/DDBJ databases">
        <authorList>
            <person name="Kajale S.C."/>
            <person name="Sharma A."/>
        </authorList>
    </citation>
    <scope>NUCLEOTIDE SEQUENCE</scope>
    <source>
        <strain evidence="1">LS1_42</strain>
    </source>
</reference>
<comment type="caution">
    <text evidence="1">The sequence shown here is derived from an EMBL/GenBank/DDBJ whole genome shotgun (WGS) entry which is preliminary data.</text>
</comment>